<dbReference type="Pfam" id="PF04488">
    <property type="entry name" value="Gly_transf_sug"/>
    <property type="match status" value="1"/>
</dbReference>
<reference evidence="2" key="1">
    <citation type="submission" date="2016-10" db="EMBL/GenBank/DDBJ databases">
        <authorList>
            <person name="Varghese N."/>
            <person name="Submissions S."/>
        </authorList>
    </citation>
    <scope>NUCLEOTIDE SEQUENCE [LARGE SCALE GENOMIC DNA]</scope>
    <source>
        <strain evidence="2">CGMCC 1.6474</strain>
    </source>
</reference>
<organism evidence="1 2">
    <name type="scientific">Methylorubrum salsuginis</name>
    <dbReference type="NCBI Taxonomy" id="414703"/>
    <lineage>
        <taxon>Bacteria</taxon>
        <taxon>Pseudomonadati</taxon>
        <taxon>Pseudomonadota</taxon>
        <taxon>Alphaproteobacteria</taxon>
        <taxon>Hyphomicrobiales</taxon>
        <taxon>Methylobacteriaceae</taxon>
        <taxon>Methylorubrum</taxon>
    </lineage>
</organism>
<dbReference type="InterPro" id="IPR007577">
    <property type="entry name" value="GlycoTrfase_DXD_sugar-bd_CS"/>
</dbReference>
<proteinExistence type="predicted"/>
<sequence>MPGFDEAYYRRAYPDVAHFPGPPLQHYLRHGWKEGRDPSAGFGGDGYLAANPDVAAGGLDPLSHFLESGLAEGRTGWQKDPASPPPVPRLETAGLAPPLKDFVENTTIFMYWVNPEVRDPPAAPAWRAIYPRFRVFSDPDVLPLMPEAFVPIFTSIRLPAAKSDIARFFLLRAHGGLYVDAHVAPTAPSDLMATLSRLEDRHLLLFGKGWLLPEQGGFDLMNGVLAARRGAPELDRVLDRQMRNLRDHWAKERATGDHVGYDLFALTGTGVVVDEFFDWSPSPPRLKPAARDRVFVHVMPNNTDSGFELYSGYRYRKPNQHWSESQLRERLFLDAA</sequence>
<dbReference type="SUPFAM" id="SSF53448">
    <property type="entry name" value="Nucleotide-diphospho-sugar transferases"/>
    <property type="match status" value="1"/>
</dbReference>
<dbReference type="AlphaFoldDB" id="A0A1I4ES19"/>
<name>A0A1I4ES19_9HYPH</name>
<evidence type="ECO:0000313" key="2">
    <source>
        <dbReference type="Proteomes" id="UP000198804"/>
    </source>
</evidence>
<evidence type="ECO:0000313" key="1">
    <source>
        <dbReference type="EMBL" id="SFL06931.1"/>
    </source>
</evidence>
<keyword evidence="1" id="KW-0808">Transferase</keyword>
<dbReference type="STRING" id="414703.SAMN04488125_10878"/>
<protein>
    <submittedName>
        <fullName evidence="1">Glycosyltransferase sugar-binding region containing DXD motif-containing protein</fullName>
    </submittedName>
</protein>
<dbReference type="Proteomes" id="UP000198804">
    <property type="component" value="Unassembled WGS sequence"/>
</dbReference>
<gene>
    <name evidence="1" type="ORF">SAMN04488125_10878</name>
</gene>
<accession>A0A1I4ES19</accession>
<dbReference type="EMBL" id="FOSV01000008">
    <property type="protein sequence ID" value="SFL06931.1"/>
    <property type="molecule type" value="Genomic_DNA"/>
</dbReference>
<dbReference type="Gene3D" id="3.90.550.20">
    <property type="match status" value="1"/>
</dbReference>
<keyword evidence="2" id="KW-1185">Reference proteome</keyword>
<dbReference type="GO" id="GO:0016740">
    <property type="term" value="F:transferase activity"/>
    <property type="evidence" value="ECO:0007669"/>
    <property type="project" value="UniProtKB-KW"/>
</dbReference>
<dbReference type="InterPro" id="IPR029044">
    <property type="entry name" value="Nucleotide-diphossugar_trans"/>
</dbReference>